<keyword evidence="10" id="KW-0238">DNA-binding</keyword>
<dbReference type="CDD" id="cd11659">
    <property type="entry name" value="SANT_CDC5_II"/>
    <property type="match status" value="1"/>
</dbReference>
<feature type="domain" description="Myb-like" evidence="16">
    <location>
        <begin position="54"/>
        <end position="103"/>
    </location>
</feature>
<reference evidence="18 19" key="4">
    <citation type="journal article" date="2011" name="BMC Genomics">
        <title>RNA-Seq improves annotation of protein-coding genes in the cucumber genome.</title>
        <authorList>
            <person name="Li Z."/>
            <person name="Zhang Z."/>
            <person name="Yan P."/>
            <person name="Huang S."/>
            <person name="Fei Z."/>
            <person name="Lin K."/>
        </authorList>
    </citation>
    <scope>NUCLEOTIDE SEQUENCE [LARGE SCALE GENOMIC DNA]</scope>
    <source>
        <strain evidence="19">cv. 9930</strain>
    </source>
</reference>
<dbReference type="SUPFAM" id="SSF46689">
    <property type="entry name" value="Homeodomain-like"/>
    <property type="match status" value="1"/>
</dbReference>
<dbReference type="GO" id="GO:0003677">
    <property type="term" value="F:DNA binding"/>
    <property type="evidence" value="ECO:0007669"/>
    <property type="project" value="UniProtKB-KW"/>
</dbReference>
<evidence type="ECO:0000256" key="5">
    <source>
        <dbReference type="ARBA" id="ARBA00022728"/>
    </source>
</evidence>
<dbReference type="GO" id="GO:0005681">
    <property type="term" value="C:spliceosomal complex"/>
    <property type="evidence" value="ECO:0007669"/>
    <property type="project" value="UniProtKB-KW"/>
</dbReference>
<keyword evidence="9" id="KW-0175">Coiled coil</keyword>
<proteinExistence type="inferred from homology"/>
<dbReference type="GO" id="GO:0005737">
    <property type="term" value="C:cytoplasm"/>
    <property type="evidence" value="ECO:0000318"/>
    <property type="project" value="GO_Central"/>
</dbReference>
<reference evidence="18 19" key="1">
    <citation type="journal article" date="2009" name="Nat. Genet.">
        <title>The genome of the cucumber, Cucumis sativus L.</title>
        <authorList>
            <person name="Huang S."/>
            <person name="Li R."/>
            <person name="Zhang Z."/>
            <person name="Li L."/>
            <person name="Gu X."/>
            <person name="Fan W."/>
            <person name="Lucas W.J."/>
            <person name="Wang X."/>
            <person name="Xie B."/>
            <person name="Ni P."/>
            <person name="Ren Y."/>
            <person name="Zhu H."/>
            <person name="Li J."/>
            <person name="Lin K."/>
            <person name="Jin W."/>
            <person name="Fei Z."/>
            <person name="Li G."/>
            <person name="Staub J."/>
            <person name="Kilian A."/>
            <person name="van der Vossen E.A."/>
            <person name="Wu Y."/>
            <person name="Guo J."/>
            <person name="He J."/>
            <person name="Jia Z."/>
            <person name="Ren Y."/>
            <person name="Tian G."/>
            <person name="Lu Y."/>
            <person name="Ruan J."/>
            <person name="Qian W."/>
            <person name="Wang M."/>
            <person name="Huang Q."/>
            <person name="Li B."/>
            <person name="Xuan Z."/>
            <person name="Cao J."/>
            <person name="Asan"/>
            <person name="Wu Z."/>
            <person name="Zhang J."/>
            <person name="Cai Q."/>
            <person name="Bai Y."/>
            <person name="Zhao B."/>
            <person name="Han Y."/>
            <person name="Li Y."/>
            <person name="Li X."/>
            <person name="Wang S."/>
            <person name="Shi Q."/>
            <person name="Liu S."/>
            <person name="Cho W.K."/>
            <person name="Kim J.Y."/>
            <person name="Xu Y."/>
            <person name="Heller-Uszynska K."/>
            <person name="Miao H."/>
            <person name="Cheng Z."/>
            <person name="Zhang S."/>
            <person name="Wu J."/>
            <person name="Yang Y."/>
            <person name="Kang H."/>
            <person name="Li M."/>
            <person name="Liang H."/>
            <person name="Ren X."/>
            <person name="Shi Z."/>
            <person name="Wen M."/>
            <person name="Jian M."/>
            <person name="Yang H."/>
            <person name="Zhang G."/>
            <person name="Yang Z."/>
            <person name="Chen R."/>
            <person name="Liu S."/>
            <person name="Li J."/>
            <person name="Ma L."/>
            <person name="Liu H."/>
            <person name="Zhou Y."/>
            <person name="Zhao J."/>
            <person name="Fang X."/>
            <person name="Li G."/>
            <person name="Fang L."/>
            <person name="Li Y."/>
            <person name="Liu D."/>
            <person name="Zheng H."/>
            <person name="Zhang Y."/>
            <person name="Qin N."/>
            <person name="Li Z."/>
            <person name="Yang G."/>
            <person name="Yang S."/>
            <person name="Bolund L."/>
            <person name="Kristiansen K."/>
            <person name="Zheng H."/>
            <person name="Li S."/>
            <person name="Zhang X."/>
            <person name="Yang H."/>
            <person name="Wang J."/>
            <person name="Sun R."/>
            <person name="Zhang B."/>
            <person name="Jiang S."/>
            <person name="Wang J."/>
            <person name="Du Y."/>
            <person name="Li S."/>
        </authorList>
    </citation>
    <scope>NUCLEOTIDE SEQUENCE [LARGE SCALE GENOMIC DNA]</scope>
    <source>
        <strain evidence="19">cv. 9930</strain>
    </source>
</reference>
<feature type="region of interest" description="Disordered" evidence="15">
    <location>
        <begin position="212"/>
        <end position="239"/>
    </location>
</feature>
<evidence type="ECO:0000256" key="15">
    <source>
        <dbReference type="SAM" id="MobiDB-lite"/>
    </source>
</evidence>
<feature type="region of interest" description="Disordered" evidence="15">
    <location>
        <begin position="113"/>
        <end position="150"/>
    </location>
</feature>
<dbReference type="InterPro" id="IPR047240">
    <property type="entry name" value="SANT_CDC5L_II"/>
</dbReference>
<evidence type="ECO:0000256" key="14">
    <source>
        <dbReference type="ARBA" id="ARBA00023306"/>
    </source>
</evidence>
<evidence type="ECO:0000256" key="11">
    <source>
        <dbReference type="ARBA" id="ARBA00023187"/>
    </source>
</evidence>
<evidence type="ECO:0000256" key="7">
    <source>
        <dbReference type="ARBA" id="ARBA00022763"/>
    </source>
</evidence>
<dbReference type="Gene3D" id="1.10.10.60">
    <property type="entry name" value="Homeodomain-like"/>
    <property type="match status" value="2"/>
</dbReference>
<dbReference type="EMBL" id="CM002928">
    <property type="protein sequence ID" value="KGN45203.1"/>
    <property type="molecule type" value="Genomic_DNA"/>
</dbReference>
<dbReference type="FunFam" id="1.10.10.60:FF:000021">
    <property type="entry name" value="CDC5 cell division cycle 5-like"/>
    <property type="match status" value="1"/>
</dbReference>
<dbReference type="InterPro" id="IPR047242">
    <property type="entry name" value="CDC5L/Cef1"/>
</dbReference>
<dbReference type="GO" id="GO:0008239">
    <property type="term" value="F:dipeptidyl-peptidase activity"/>
    <property type="evidence" value="ECO:0000318"/>
    <property type="project" value="GO_Central"/>
</dbReference>
<keyword evidence="13" id="KW-0539">Nucleus</keyword>
<keyword evidence="11" id="KW-0508">mRNA splicing</keyword>
<sequence length="1502" mass="169046">MRIMIKGGVWKNTEDEILKAAVMKYGKNQWARISSLLVRKSAKQCKARWYEWLDPSIKKTEWTREEDEKLLHLAKLMPTQWRTIAPIVGRTPSQCLERYEKLLDAACIKDDNYEPGDDPRKLRPGEIDPNPESKPARPDPVDMDEDEKEMLSEARARLANTRGKKAKRKAREKQLEEARRLASLQKRRELKAAGIDTRQRKRKRKGIDYNAEIPFEKKPPPGFFDVGEEDRPVEQPKFPTTIEELEGKRRIDVESQLRKQDIAKNKIAQRQDAPSAVLQANKLNDPEMVRKRSKLMLPAPQISDHELEEIAKMGYASDLLAGNEELAEGSATPGGVGLTPRSGMTPARDAYSFGMTPKGTPIRDELRINEDMDAHDSAKLESQRQADLRRNLSLGLGNLPQPKNEYQVVMQPIPEDKEEPEELIEEDMSDRIARERAEEEARQQALLRKRSKVLQRELPRPPSASLELIRNSLMRADGDKSSFVPPTPIEQADEMIRTELLALLEHDNAKYPIDEKVNKEKKKGSKRTGNGPNAVIPTIDDFEDTEMEEADYLIKEEARYLCDEFEYVKKKMDEDTEKAVRLEKKVKVLTHGYETRAKQSLWPQIEATFKQIDTAATELECFEALQKQEMSAASHRISGIWEEVQKQKELERTLQLRYGKFLEDLEKMQKIMVDRKAQAQKEEDIAAESRTLQLAGAEANQTVGENADSSEVMSALVAAVNCENSVPVTTSIEIIGEQPNSSVGHEHETNNAVDIDTEKGSVAVNLDIGLSDNNLPSAVGGPPLPDSGFEESVKSQTIDVPSQELLGPAANATSDSVDGAAIQNSKCSTDIVEEVKDVETQQPVIETEKNSDVCSINLDAAAPASSYEDGPVNDGNGEIPHDEGFSFKKYFIQASYGRLAGLTDANKEVLALVIKAAAMIDKIFHLQVWYSNPCLRDWLEKSAALSELDELKWAYYRINKTPWSSLDENEAYLTTADSAIILVPEATRQVRGWKGLEYKAAFPSKIPPGANFYPPDMNKMEFELWKNSLTEDQQSFVTGFFSVIKRRSEYNLDLSICKGGFDSTNHMEGSTYDLYGIPFSQEYSSFLSKAAELLHKAGDITSSPSLKRFLHTKASAFLSNDYYESDIAWMELDSELDITIGPYETYEDSIFGYKATFEAFIAIRDEKGTAQVKLFGDNMQVLEQNLPMDDAYKSKDVSAAPIRVVQLVYNAGDVKGPQIVAFNLPNDERIVKDRGTSMVMLKNVSEAKYCIFFGHGLSLIILSSFGVFFMGDNWTYNILVSHFSRFKHILQPIANACITNEQREFVDFDSYFTHVICHECCHGIGPHTITLPDGKETTVRLKLQELHSALEEAKADTVGLWALRFLTLQGLLPGMSLKSVYTTILAGCFRSVRFGLSEAHGKGQALLFNWLYEKKAFIFNADETFSVDFDKVEDAVESLSREILTIQAKGDKESANLLLQKYGVMSEPLKVALQNLERIQVPVDIAPEFPIAKEVLPERSFC</sequence>
<evidence type="ECO:0000256" key="12">
    <source>
        <dbReference type="ARBA" id="ARBA00023204"/>
    </source>
</evidence>
<dbReference type="STRING" id="3659.A0A0A0K6R7"/>
<dbReference type="InterPro" id="IPR039461">
    <property type="entry name" value="Peptidase_M49"/>
</dbReference>
<dbReference type="PROSITE" id="PS51294">
    <property type="entry name" value="HTH_MYB"/>
    <property type="match status" value="2"/>
</dbReference>
<evidence type="ECO:0000256" key="6">
    <source>
        <dbReference type="ARBA" id="ARBA00022737"/>
    </source>
</evidence>
<dbReference type="InterPro" id="IPR001005">
    <property type="entry name" value="SANT/Myb"/>
</dbReference>
<comment type="similarity">
    <text evidence="2">Belongs to the CEF1 family.</text>
</comment>
<keyword evidence="5" id="KW-0747">Spliceosome</keyword>
<dbReference type="GO" id="GO:0046872">
    <property type="term" value="F:metal ion binding"/>
    <property type="evidence" value="ECO:0007669"/>
    <property type="project" value="UniProtKB-KW"/>
</dbReference>
<feature type="region of interest" description="Disordered" evidence="15">
    <location>
        <begin position="157"/>
        <end position="176"/>
    </location>
</feature>
<dbReference type="GO" id="GO:0006355">
    <property type="term" value="P:regulation of DNA-templated transcription"/>
    <property type="evidence" value="ECO:0007669"/>
    <property type="project" value="UniProtKB-ARBA"/>
</dbReference>
<feature type="region of interest" description="Disordered" evidence="15">
    <location>
        <begin position="514"/>
        <end position="538"/>
    </location>
</feature>
<evidence type="ECO:0000256" key="3">
    <source>
        <dbReference type="ARBA" id="ARBA00022664"/>
    </source>
</evidence>
<dbReference type="PANTHER" id="PTHR45885">
    <property type="entry name" value="CELL DIVISION CYCLE 5-LIKE PROTEIN"/>
    <property type="match status" value="1"/>
</dbReference>
<dbReference type="InterPro" id="IPR009057">
    <property type="entry name" value="Homeodomain-like_sf"/>
</dbReference>
<keyword evidence="19" id="KW-1185">Reference proteome</keyword>
<dbReference type="Pfam" id="PF11831">
    <property type="entry name" value="Myb_Cef"/>
    <property type="match status" value="1"/>
</dbReference>
<keyword evidence="6" id="KW-0677">Repeat</keyword>
<comment type="subcellular location">
    <subcellularLocation>
        <location evidence="1">Nucleus</location>
    </subcellularLocation>
</comment>
<feature type="compositionally biased region" description="Basic residues" evidence="15">
    <location>
        <begin position="162"/>
        <end position="171"/>
    </location>
</feature>
<keyword evidence="8" id="KW-0378">Hydrolase</keyword>
<feature type="domain" description="Myb-like" evidence="16">
    <location>
        <begin position="2"/>
        <end position="53"/>
    </location>
</feature>
<evidence type="ECO:0000256" key="9">
    <source>
        <dbReference type="ARBA" id="ARBA00023054"/>
    </source>
</evidence>
<feature type="compositionally biased region" description="Basic and acidic residues" evidence="15">
    <location>
        <begin position="113"/>
        <end position="126"/>
    </location>
</feature>
<evidence type="ECO:0000256" key="10">
    <source>
        <dbReference type="ARBA" id="ARBA00023125"/>
    </source>
</evidence>
<dbReference type="PANTHER" id="PTHR45885:SF1">
    <property type="entry name" value="CELL DIVISION CYCLE 5-LIKE PROTEIN"/>
    <property type="match status" value="1"/>
</dbReference>
<evidence type="ECO:0000259" key="16">
    <source>
        <dbReference type="PROSITE" id="PS50090"/>
    </source>
</evidence>
<dbReference type="GO" id="GO:0006281">
    <property type="term" value="P:DNA repair"/>
    <property type="evidence" value="ECO:0007669"/>
    <property type="project" value="UniProtKB-KW"/>
</dbReference>
<protein>
    <recommendedName>
        <fullName evidence="20">Cell division cycle 5-like protein</fullName>
    </recommendedName>
</protein>
<evidence type="ECO:0000256" key="2">
    <source>
        <dbReference type="ARBA" id="ARBA00010506"/>
    </source>
</evidence>
<feature type="domain" description="HTH myb-type" evidence="17">
    <location>
        <begin position="2"/>
        <end position="57"/>
    </location>
</feature>
<gene>
    <name evidence="18" type="ORF">Csa_7G431360</name>
</gene>
<dbReference type="InterPro" id="IPR017930">
    <property type="entry name" value="Myb_dom"/>
</dbReference>
<evidence type="ECO:0000259" key="17">
    <source>
        <dbReference type="PROSITE" id="PS51294"/>
    </source>
</evidence>
<keyword evidence="7" id="KW-0227">DNA damage</keyword>
<dbReference type="PROSITE" id="PS50090">
    <property type="entry name" value="MYB_LIKE"/>
    <property type="match status" value="2"/>
</dbReference>
<evidence type="ECO:0000256" key="1">
    <source>
        <dbReference type="ARBA" id="ARBA00004123"/>
    </source>
</evidence>
<dbReference type="CDD" id="cd00167">
    <property type="entry name" value="SANT"/>
    <property type="match status" value="1"/>
</dbReference>
<keyword evidence="12" id="KW-0234">DNA repair</keyword>
<accession>A0A0A0K6R7</accession>
<dbReference type="SMART" id="SM00717">
    <property type="entry name" value="SANT"/>
    <property type="match status" value="2"/>
</dbReference>
<evidence type="ECO:0000256" key="4">
    <source>
        <dbReference type="ARBA" id="ARBA00022723"/>
    </source>
</evidence>
<dbReference type="Gene3D" id="3.30.540.30">
    <property type="match status" value="1"/>
</dbReference>
<keyword evidence="4" id="KW-0479">Metal-binding</keyword>
<dbReference type="FunFam" id="1.10.10.60:FF:000091">
    <property type="entry name" value="CDC5 cell division cycle 5-like"/>
    <property type="match status" value="1"/>
</dbReference>
<keyword evidence="14" id="KW-0131">Cell cycle</keyword>
<feature type="domain" description="HTH myb-type" evidence="17">
    <location>
        <begin position="58"/>
        <end position="107"/>
    </location>
</feature>
<evidence type="ECO:0000256" key="13">
    <source>
        <dbReference type="ARBA" id="ARBA00023242"/>
    </source>
</evidence>
<dbReference type="GO" id="GO:0000974">
    <property type="term" value="C:Prp19 complex"/>
    <property type="evidence" value="ECO:0007669"/>
    <property type="project" value="InterPro"/>
</dbReference>
<evidence type="ECO:0000313" key="19">
    <source>
        <dbReference type="Proteomes" id="UP000029981"/>
    </source>
</evidence>
<name>A0A0A0K6R7_CUCSA</name>
<reference evidence="18 19" key="2">
    <citation type="journal article" date="2009" name="PLoS ONE">
        <title>An integrated genetic and cytogenetic map of the cucumber genome.</title>
        <authorList>
            <person name="Ren Y."/>
            <person name="Zhang Z."/>
            <person name="Liu J."/>
            <person name="Staub J.E."/>
            <person name="Han Y."/>
            <person name="Cheng Z."/>
            <person name="Li X."/>
            <person name="Lu J."/>
            <person name="Miao H."/>
            <person name="Kang H."/>
            <person name="Xie B."/>
            <person name="Gu X."/>
            <person name="Wang X."/>
            <person name="Du Y."/>
            <person name="Jin W."/>
            <person name="Huang S."/>
        </authorList>
    </citation>
    <scope>NUCLEOTIDE SEQUENCE [LARGE SCALE GENOMIC DNA]</scope>
    <source>
        <strain evidence="19">cv. 9930</strain>
    </source>
</reference>
<evidence type="ECO:0000256" key="8">
    <source>
        <dbReference type="ARBA" id="ARBA00022801"/>
    </source>
</evidence>
<reference evidence="18 19" key="3">
    <citation type="journal article" date="2010" name="BMC Genomics">
        <title>Transcriptome sequencing and comparative analysis of cucumber flowers with different sex types.</title>
        <authorList>
            <person name="Guo S."/>
            <person name="Zheng Y."/>
            <person name="Joung J.G."/>
            <person name="Liu S."/>
            <person name="Zhang Z."/>
            <person name="Crasta O.R."/>
            <person name="Sobral B.W."/>
            <person name="Xu Y."/>
            <person name="Huang S."/>
            <person name="Fei Z."/>
        </authorList>
    </citation>
    <scope>NUCLEOTIDE SEQUENCE [LARGE SCALE GENOMIC DNA]</scope>
    <source>
        <strain evidence="19">cv. 9930</strain>
    </source>
</reference>
<evidence type="ECO:0008006" key="20">
    <source>
        <dbReference type="Google" id="ProtNLM"/>
    </source>
</evidence>
<dbReference type="GO" id="GO:0000398">
    <property type="term" value="P:mRNA splicing, via spliceosome"/>
    <property type="evidence" value="ECO:0007669"/>
    <property type="project" value="InterPro"/>
</dbReference>
<dbReference type="Pfam" id="PF03571">
    <property type="entry name" value="Peptidase_M49"/>
    <property type="match status" value="1"/>
</dbReference>
<dbReference type="InterPro" id="IPR021786">
    <property type="entry name" value="Cdc5p/Cef1_C"/>
</dbReference>
<dbReference type="Proteomes" id="UP000029981">
    <property type="component" value="Chromosome 7"/>
</dbReference>
<dbReference type="eggNOG" id="ENOG502QT89">
    <property type="taxonomic scope" value="Eukaryota"/>
</dbReference>
<evidence type="ECO:0000313" key="18">
    <source>
        <dbReference type="EMBL" id="KGN45203.1"/>
    </source>
</evidence>
<organism evidence="18 19">
    <name type="scientific">Cucumis sativus</name>
    <name type="common">Cucumber</name>
    <dbReference type="NCBI Taxonomy" id="3659"/>
    <lineage>
        <taxon>Eukaryota</taxon>
        <taxon>Viridiplantae</taxon>
        <taxon>Streptophyta</taxon>
        <taxon>Embryophyta</taxon>
        <taxon>Tracheophyta</taxon>
        <taxon>Spermatophyta</taxon>
        <taxon>Magnoliopsida</taxon>
        <taxon>eudicotyledons</taxon>
        <taxon>Gunneridae</taxon>
        <taxon>Pentapetalae</taxon>
        <taxon>rosids</taxon>
        <taxon>fabids</taxon>
        <taxon>Cucurbitales</taxon>
        <taxon>Cucurbitaceae</taxon>
        <taxon>Benincaseae</taxon>
        <taxon>Cucumis</taxon>
    </lineage>
</organism>
<dbReference type="Pfam" id="PF13921">
    <property type="entry name" value="Myb_DNA-bind_6"/>
    <property type="match status" value="1"/>
</dbReference>
<keyword evidence="3" id="KW-0507">mRNA processing</keyword>
<dbReference type="Gramene" id="KGN45203">
    <property type="protein sequence ID" value="KGN45203"/>
    <property type="gene ID" value="Csa_7G431360"/>
</dbReference>